<accession>A0AAP0F2Z9</accession>
<evidence type="ECO:0008006" key="5">
    <source>
        <dbReference type="Google" id="ProtNLM"/>
    </source>
</evidence>
<keyword evidence="2" id="KW-0560">Oxidoreductase</keyword>
<dbReference type="Gene3D" id="3.90.180.10">
    <property type="entry name" value="Medium-chain alcohol dehydrogenases, catalytic domain"/>
    <property type="match status" value="1"/>
</dbReference>
<keyword evidence="4" id="KW-1185">Reference proteome</keyword>
<proteinExistence type="predicted"/>
<dbReference type="PANTHER" id="PTHR48106">
    <property type="entry name" value="QUINONE OXIDOREDUCTASE PIG3-RELATED"/>
    <property type="match status" value="1"/>
</dbReference>
<organism evidence="3 4">
    <name type="scientific">Stephania japonica</name>
    <dbReference type="NCBI Taxonomy" id="461633"/>
    <lineage>
        <taxon>Eukaryota</taxon>
        <taxon>Viridiplantae</taxon>
        <taxon>Streptophyta</taxon>
        <taxon>Embryophyta</taxon>
        <taxon>Tracheophyta</taxon>
        <taxon>Spermatophyta</taxon>
        <taxon>Magnoliopsida</taxon>
        <taxon>Ranunculales</taxon>
        <taxon>Menispermaceae</taxon>
        <taxon>Menispermoideae</taxon>
        <taxon>Cissampelideae</taxon>
        <taxon>Stephania</taxon>
    </lineage>
</organism>
<evidence type="ECO:0000256" key="2">
    <source>
        <dbReference type="ARBA" id="ARBA00023002"/>
    </source>
</evidence>
<keyword evidence="1" id="KW-0521">NADP</keyword>
<comment type="caution">
    <text evidence="3">The sequence shown here is derived from an EMBL/GenBank/DDBJ whole genome shotgun (WGS) entry which is preliminary data.</text>
</comment>
<dbReference type="GO" id="GO:0003960">
    <property type="term" value="F:quinone reductase (NADPH) activity"/>
    <property type="evidence" value="ECO:0007669"/>
    <property type="project" value="TreeGrafter"/>
</dbReference>
<reference evidence="3 4" key="1">
    <citation type="submission" date="2024-01" db="EMBL/GenBank/DDBJ databases">
        <title>Genome assemblies of Stephania.</title>
        <authorList>
            <person name="Yang L."/>
        </authorList>
    </citation>
    <scope>NUCLEOTIDE SEQUENCE [LARGE SCALE GENOMIC DNA]</scope>
    <source>
        <strain evidence="3">QJT</strain>
        <tissue evidence="3">Leaf</tissue>
    </source>
</reference>
<dbReference type="GO" id="GO:0005829">
    <property type="term" value="C:cytosol"/>
    <property type="evidence" value="ECO:0007669"/>
    <property type="project" value="TreeGrafter"/>
</dbReference>
<protein>
    <recommendedName>
        <fullName evidence="5">Quinone oxidoreductase</fullName>
    </recommendedName>
</protein>
<dbReference type="PANTHER" id="PTHR48106:SF13">
    <property type="entry name" value="QUINONE OXIDOREDUCTASE-RELATED"/>
    <property type="match status" value="1"/>
</dbReference>
<name>A0AAP0F2Z9_9MAGN</name>
<dbReference type="SUPFAM" id="SSF50129">
    <property type="entry name" value="GroES-like"/>
    <property type="match status" value="1"/>
</dbReference>
<dbReference type="GO" id="GO:0035925">
    <property type="term" value="F:mRNA 3'-UTR AU-rich region binding"/>
    <property type="evidence" value="ECO:0007669"/>
    <property type="project" value="TreeGrafter"/>
</dbReference>
<dbReference type="EMBL" id="JBBNAE010000008">
    <property type="protein sequence ID" value="KAK9102922.1"/>
    <property type="molecule type" value="Genomic_DNA"/>
</dbReference>
<sequence>MSLLRNRIGRQTIRLRTHQHLLALVPHPKFTLRLPRTGKCMINLSINCTSANNSEAVRSVAMVKAIRVHELGGPEVLKWEDVEVEEPKEGEIRVKNKAIGLNFIDVYFRKGVYKSTTMPFIPDKEERLKEGKAISQALRINQWLDLLSDRPPDLLLFICALNELPNCPERLVYSPESEQLLSVSHLNLE</sequence>
<evidence type="ECO:0000313" key="3">
    <source>
        <dbReference type="EMBL" id="KAK9102922.1"/>
    </source>
</evidence>
<dbReference type="GO" id="GO:0070402">
    <property type="term" value="F:NADPH binding"/>
    <property type="evidence" value="ECO:0007669"/>
    <property type="project" value="TreeGrafter"/>
</dbReference>
<evidence type="ECO:0000256" key="1">
    <source>
        <dbReference type="ARBA" id="ARBA00022857"/>
    </source>
</evidence>
<evidence type="ECO:0000313" key="4">
    <source>
        <dbReference type="Proteomes" id="UP001417504"/>
    </source>
</evidence>
<dbReference type="AlphaFoldDB" id="A0AAP0F2Z9"/>
<dbReference type="Proteomes" id="UP001417504">
    <property type="component" value="Unassembled WGS sequence"/>
</dbReference>
<gene>
    <name evidence="3" type="ORF">Sjap_020176</name>
</gene>
<dbReference type="InterPro" id="IPR011032">
    <property type="entry name" value="GroES-like_sf"/>
</dbReference>